<name>A0A2T6BCY0_9FLAO</name>
<comment type="caution">
    <text evidence="1">The sequence shown here is derived from an EMBL/GenBank/DDBJ whole genome shotgun (WGS) entry which is preliminary data.</text>
</comment>
<dbReference type="AlphaFoldDB" id="A0A2T6BCY0"/>
<reference evidence="1 2" key="1">
    <citation type="submission" date="2018-04" db="EMBL/GenBank/DDBJ databases">
        <title>Genomic Encyclopedia of Archaeal and Bacterial Type Strains, Phase II (KMG-II): from individual species to whole genera.</title>
        <authorList>
            <person name="Goeker M."/>
        </authorList>
    </citation>
    <scope>NUCLEOTIDE SEQUENCE [LARGE SCALE GENOMIC DNA]</scope>
    <source>
        <strain evidence="1 2">DSM 25731</strain>
    </source>
</reference>
<evidence type="ECO:0000313" key="1">
    <source>
        <dbReference type="EMBL" id="PTX53882.1"/>
    </source>
</evidence>
<protein>
    <submittedName>
        <fullName evidence="1">Uncharacterized protein</fullName>
    </submittedName>
</protein>
<organism evidence="1 2">
    <name type="scientific">Kordia periserrulae</name>
    <dbReference type="NCBI Taxonomy" id="701523"/>
    <lineage>
        <taxon>Bacteria</taxon>
        <taxon>Pseudomonadati</taxon>
        <taxon>Bacteroidota</taxon>
        <taxon>Flavobacteriia</taxon>
        <taxon>Flavobacteriales</taxon>
        <taxon>Flavobacteriaceae</taxon>
        <taxon>Kordia</taxon>
    </lineage>
</organism>
<sequence length="61" mass="6794">MIHIKGNNDLDTDLRTEAFTTLNTLPTEVLTRLVILSKSPKALTYLQTENGFTTIKAFLGI</sequence>
<dbReference type="RefSeq" id="WP_108116886.1">
    <property type="nucleotide sequence ID" value="NZ_QBKT01000037.1"/>
</dbReference>
<dbReference type="OrthoDB" id="1452460at2"/>
<accession>A0A2T6BCY0</accession>
<dbReference type="EMBL" id="QBKT01000037">
    <property type="protein sequence ID" value="PTX53882.1"/>
    <property type="molecule type" value="Genomic_DNA"/>
</dbReference>
<dbReference type="Proteomes" id="UP000244090">
    <property type="component" value="Unassembled WGS sequence"/>
</dbReference>
<evidence type="ECO:0000313" key="2">
    <source>
        <dbReference type="Proteomes" id="UP000244090"/>
    </source>
</evidence>
<gene>
    <name evidence="1" type="ORF">C8N46_1372</name>
</gene>
<keyword evidence="2" id="KW-1185">Reference proteome</keyword>
<proteinExistence type="predicted"/>